<accession>A0ABZ2UW39</accession>
<keyword evidence="2" id="KW-0456">Lyase</keyword>
<feature type="domain" description="NAD(P)-binding" evidence="1">
    <location>
        <begin position="11"/>
        <end position="309"/>
    </location>
</feature>
<dbReference type="EMBL" id="CP150886">
    <property type="protein sequence ID" value="WZB89614.1"/>
    <property type="molecule type" value="Genomic_DNA"/>
</dbReference>
<gene>
    <name evidence="2" type="ORF">WJM97_07970</name>
</gene>
<dbReference type="InterPro" id="IPR036291">
    <property type="entry name" value="NAD(P)-bd_dom_sf"/>
</dbReference>
<dbReference type="EC" id="4.2.1.47" evidence="2"/>
<evidence type="ECO:0000313" key="2">
    <source>
        <dbReference type="EMBL" id="WZB89614.1"/>
    </source>
</evidence>
<dbReference type="Pfam" id="PF16363">
    <property type="entry name" value="GDP_Man_Dehyd"/>
    <property type="match status" value="1"/>
</dbReference>
<evidence type="ECO:0000259" key="1">
    <source>
        <dbReference type="Pfam" id="PF16363"/>
    </source>
</evidence>
<dbReference type="GO" id="GO:0008446">
    <property type="term" value="F:GDP-mannose 4,6-dehydratase activity"/>
    <property type="evidence" value="ECO:0007669"/>
    <property type="project" value="UniProtKB-EC"/>
</dbReference>
<dbReference type="Gene3D" id="3.40.50.720">
    <property type="entry name" value="NAD(P)-binding Rossmann-like Domain"/>
    <property type="match status" value="1"/>
</dbReference>
<sequence>MNMNYSQSWVVTGAAGFLGSHVVEKLLNCGESVIGIDNFFSGSKEFIKPFLDNPNFIFYEMDIRDVNELTVLFQNHQPSIVVHLAAIHFIPAAVADPTLTVSLNVHGTQCVLTAARVAGVKNFWFASTGDVYKPSELPHQEDSIIEPFNIYGLTKLMGEQLLKLESKHQPSAKFVIGRLFNLYGVRETNPHIIPEIIQQIRQQPNKPLFLGNLWPLRDMVPVEEAASAVIESIQKAPIGITTVNIASGVAHSMEELIEIMGKILGKPIEVKIDPAKIRSVERSHLQADVSKLKKLIGWTPHSDVYRGLKNLLMIEDSTQENLIT</sequence>
<reference evidence="2 3" key="1">
    <citation type="submission" date="2024-04" db="EMBL/GenBank/DDBJ databases">
        <title>Okeanomitos corallinicola gen. &amp; sp. nov. (Nostocales, Cyanobacteria), a new toxic marine heterocyst-forming cyanobacterium from a coral reef.</title>
        <authorList>
            <person name="Li H."/>
            <person name="Li R."/>
            <person name="Kang J."/>
            <person name="Hii K.S."/>
            <person name="Mohamed H.F."/>
            <person name="Xu X."/>
            <person name="Luo Z."/>
        </authorList>
    </citation>
    <scope>NUCLEOTIDE SEQUENCE [LARGE SCALE GENOMIC DNA]</scope>
    <source>
        <strain evidence="2 3">TIOX110</strain>
    </source>
</reference>
<evidence type="ECO:0000313" key="3">
    <source>
        <dbReference type="Proteomes" id="UP001483337"/>
    </source>
</evidence>
<dbReference type="RefSeq" id="WP_353932512.1">
    <property type="nucleotide sequence ID" value="NZ_CP150886.1"/>
</dbReference>
<organism evidence="2 3">
    <name type="scientific">Okeanomitos corallinicola TIOX110</name>
    <dbReference type="NCBI Taxonomy" id="3133117"/>
    <lineage>
        <taxon>Bacteria</taxon>
        <taxon>Bacillati</taxon>
        <taxon>Cyanobacteriota</taxon>
        <taxon>Cyanophyceae</taxon>
        <taxon>Nostocales</taxon>
        <taxon>Aphanizomenonaceae</taxon>
        <taxon>Okeanomitos</taxon>
    </lineage>
</organism>
<name>A0ABZ2UW39_9CYAN</name>
<proteinExistence type="predicted"/>
<keyword evidence="3" id="KW-1185">Reference proteome</keyword>
<dbReference type="PANTHER" id="PTHR43000">
    <property type="entry name" value="DTDP-D-GLUCOSE 4,6-DEHYDRATASE-RELATED"/>
    <property type="match status" value="1"/>
</dbReference>
<dbReference type="InterPro" id="IPR016040">
    <property type="entry name" value="NAD(P)-bd_dom"/>
</dbReference>
<dbReference type="SUPFAM" id="SSF51735">
    <property type="entry name" value="NAD(P)-binding Rossmann-fold domains"/>
    <property type="match status" value="1"/>
</dbReference>
<dbReference type="Proteomes" id="UP001483337">
    <property type="component" value="Chromosome"/>
</dbReference>
<protein>
    <submittedName>
        <fullName evidence="2">GDP-mannose 4,6-dehydratase</fullName>
        <ecNumber evidence="2">4.2.1.47</ecNumber>
    </submittedName>
</protein>